<dbReference type="SUPFAM" id="SSF56420">
    <property type="entry name" value="Peptide deformylase"/>
    <property type="match status" value="1"/>
</dbReference>
<comment type="catalytic activity">
    <reaction evidence="2">
        <text>N-terminal N-formyl-L-methionyl-[peptide] + H2O = N-terminal L-methionyl-[peptide] + formate</text>
        <dbReference type="Rhea" id="RHEA:24420"/>
        <dbReference type="Rhea" id="RHEA-COMP:10639"/>
        <dbReference type="Rhea" id="RHEA-COMP:10640"/>
        <dbReference type="ChEBI" id="CHEBI:15377"/>
        <dbReference type="ChEBI" id="CHEBI:15740"/>
        <dbReference type="ChEBI" id="CHEBI:49298"/>
        <dbReference type="ChEBI" id="CHEBI:64731"/>
        <dbReference type="EC" id="3.5.1.88"/>
    </reaction>
</comment>
<comment type="function">
    <text evidence="2">Removes the formyl group from the N-terminal Met of newly synthesized proteins. Requires at least a dipeptide for an efficient rate of reaction. N-terminal L-methionine is a prerequisite for activity but the enzyme has broad specificity at other positions.</text>
</comment>
<keyword evidence="2 3" id="KW-0378">Hydrolase</keyword>
<comment type="caution">
    <text evidence="3">The sequence shown here is derived from an EMBL/GenBank/DDBJ whole genome shotgun (WGS) entry which is preliminary data.</text>
</comment>
<keyword evidence="2" id="KW-0648">Protein biosynthesis</keyword>
<keyword evidence="2" id="KW-0479">Metal-binding</keyword>
<organism evidence="3 4">
    <name type="scientific">Nitrospina gracilis (strain 3/211)</name>
    <dbReference type="NCBI Taxonomy" id="1266370"/>
    <lineage>
        <taxon>Bacteria</taxon>
        <taxon>Pseudomonadati</taxon>
        <taxon>Nitrospinota/Tectimicrobiota group</taxon>
        <taxon>Nitrospinota</taxon>
        <taxon>Nitrospinia</taxon>
        <taxon>Nitrospinales</taxon>
        <taxon>Nitrospinaceae</taxon>
        <taxon>Nitrospina</taxon>
    </lineage>
</organism>
<dbReference type="PANTHER" id="PTHR10458">
    <property type="entry name" value="PEPTIDE DEFORMYLASE"/>
    <property type="match status" value="1"/>
</dbReference>
<dbReference type="GO" id="GO:0046872">
    <property type="term" value="F:metal ion binding"/>
    <property type="evidence" value="ECO:0007669"/>
    <property type="project" value="UniProtKB-KW"/>
</dbReference>
<dbReference type="EC" id="3.5.1.88" evidence="2"/>
<dbReference type="RefSeq" id="WP_005006159.1">
    <property type="nucleotide sequence ID" value="NZ_HG422173.1"/>
</dbReference>
<dbReference type="OrthoDB" id="9804313at2"/>
<name>M1YWA6_NITG3</name>
<evidence type="ECO:0000313" key="4">
    <source>
        <dbReference type="Proteomes" id="UP000011704"/>
    </source>
</evidence>
<dbReference type="Proteomes" id="UP000011704">
    <property type="component" value="Unassembled WGS sequence"/>
</dbReference>
<comment type="similarity">
    <text evidence="1 2">Belongs to the polypeptide deformylase family.</text>
</comment>
<dbReference type="InterPro" id="IPR036821">
    <property type="entry name" value="Peptide_deformylase_sf"/>
</dbReference>
<dbReference type="AlphaFoldDB" id="M1YWA6"/>
<feature type="binding site" evidence="2">
    <location>
        <position position="138"/>
    </location>
    <ligand>
        <name>Fe cation</name>
        <dbReference type="ChEBI" id="CHEBI:24875"/>
    </ligand>
</feature>
<evidence type="ECO:0000256" key="2">
    <source>
        <dbReference type="HAMAP-Rule" id="MF_00163"/>
    </source>
</evidence>
<comment type="cofactor">
    <cofactor evidence="2">
        <name>Fe(2+)</name>
        <dbReference type="ChEBI" id="CHEBI:29033"/>
    </cofactor>
    <text evidence="2">Binds 1 Fe(2+) ion.</text>
</comment>
<dbReference type="HAMAP" id="MF_00163">
    <property type="entry name" value="Pep_deformylase"/>
    <property type="match status" value="1"/>
</dbReference>
<dbReference type="CDD" id="cd00487">
    <property type="entry name" value="Pep_deformylase"/>
    <property type="match status" value="1"/>
</dbReference>
<dbReference type="InParanoid" id="M1YWA6"/>
<evidence type="ECO:0000256" key="1">
    <source>
        <dbReference type="ARBA" id="ARBA00010759"/>
    </source>
</evidence>
<dbReference type="PIRSF" id="PIRSF004749">
    <property type="entry name" value="Pep_def"/>
    <property type="match status" value="1"/>
</dbReference>
<dbReference type="STRING" id="1266370.NITGR_130047"/>
<dbReference type="Pfam" id="PF01327">
    <property type="entry name" value="Pep_deformylase"/>
    <property type="match status" value="1"/>
</dbReference>
<dbReference type="Gene3D" id="3.90.45.10">
    <property type="entry name" value="Peptide deformylase"/>
    <property type="match status" value="1"/>
</dbReference>
<dbReference type="FunCoup" id="M1YWA6">
    <property type="interactions" value="467"/>
</dbReference>
<sequence length="174" mass="19673">MSILNIRNCLDPVLRKKCEPVKNIDGNLVALSNDMIETMFDSVGVGLAANQVGIPQRLIVVDFGFDAEKKEDHNPIIIVNPVITAAEEEQDGQEGCLSIPEIVADVPRFKRVEVKGVDLDGNDVRYEVEDYLARAFQHELDHLEGKLFWDMLGRTKRDILKRKFKKLLKEQGAE</sequence>
<evidence type="ECO:0000313" key="3">
    <source>
        <dbReference type="EMBL" id="CCQ89581.1"/>
    </source>
</evidence>
<dbReference type="EMBL" id="CAQJ01000015">
    <property type="protein sequence ID" value="CCQ89581.1"/>
    <property type="molecule type" value="Genomic_DNA"/>
</dbReference>
<feature type="active site" evidence="2">
    <location>
        <position position="139"/>
    </location>
</feature>
<proteinExistence type="inferred from homology"/>
<keyword evidence="4" id="KW-1185">Reference proteome</keyword>
<protein>
    <recommendedName>
        <fullName evidence="2">Peptide deformylase</fullName>
        <shortName evidence="2">PDF</shortName>
        <ecNumber evidence="2">3.5.1.88</ecNumber>
    </recommendedName>
    <alternativeName>
        <fullName evidence="2">Polypeptide deformylase</fullName>
    </alternativeName>
</protein>
<feature type="binding site" evidence="2">
    <location>
        <position position="142"/>
    </location>
    <ligand>
        <name>Fe cation</name>
        <dbReference type="ChEBI" id="CHEBI:24875"/>
    </ligand>
</feature>
<reference evidence="3 4" key="1">
    <citation type="journal article" date="2013" name="Front. Microbiol.">
        <title>The genome of Nitrospina gracilis illuminates the metabolism and evolution of the major marine nitrite oxidizer.</title>
        <authorList>
            <person name="Luecker S."/>
            <person name="Nowka B."/>
            <person name="Rattei T."/>
            <person name="Spieck E."/>
            <person name="and Daims H."/>
        </authorList>
    </citation>
    <scope>NUCLEOTIDE SEQUENCE [LARGE SCALE GENOMIC DNA]</scope>
    <source>
        <strain evidence="3 4">3/211</strain>
    </source>
</reference>
<gene>
    <name evidence="2 3" type="primary">def</name>
    <name evidence="3" type="ORF">NITGR_130047</name>
</gene>
<dbReference type="PANTHER" id="PTHR10458:SF22">
    <property type="entry name" value="PEPTIDE DEFORMYLASE"/>
    <property type="match status" value="1"/>
</dbReference>
<dbReference type="GO" id="GO:0006412">
    <property type="term" value="P:translation"/>
    <property type="evidence" value="ECO:0007669"/>
    <property type="project" value="UniProtKB-UniRule"/>
</dbReference>
<dbReference type="NCBIfam" id="NF001159">
    <property type="entry name" value="PRK00150.1-3"/>
    <property type="match status" value="1"/>
</dbReference>
<dbReference type="GO" id="GO:0042586">
    <property type="term" value="F:peptide deformylase activity"/>
    <property type="evidence" value="ECO:0007669"/>
    <property type="project" value="UniProtKB-UniRule"/>
</dbReference>
<dbReference type="InterPro" id="IPR023635">
    <property type="entry name" value="Peptide_deformylase"/>
</dbReference>
<dbReference type="PRINTS" id="PR01576">
    <property type="entry name" value="PDEFORMYLASE"/>
</dbReference>
<dbReference type="HOGENOM" id="CLU_061901_2_1_0"/>
<feature type="binding site" evidence="2">
    <location>
        <position position="96"/>
    </location>
    <ligand>
        <name>Fe cation</name>
        <dbReference type="ChEBI" id="CHEBI:24875"/>
    </ligand>
</feature>
<accession>M1YWA6</accession>
<dbReference type="NCBIfam" id="TIGR00079">
    <property type="entry name" value="pept_deformyl"/>
    <property type="match status" value="1"/>
</dbReference>
<keyword evidence="2" id="KW-0408">Iron</keyword>